<keyword evidence="1" id="KW-0812">Transmembrane</keyword>
<dbReference type="Proteomes" id="UP000177235">
    <property type="component" value="Unassembled WGS sequence"/>
</dbReference>
<evidence type="ECO:0008006" key="4">
    <source>
        <dbReference type="Google" id="ProtNLM"/>
    </source>
</evidence>
<accession>A0A1F5QA63</accession>
<keyword evidence="1" id="KW-0472">Membrane</keyword>
<protein>
    <recommendedName>
        <fullName evidence="4">VanZ-like domain-containing protein</fullName>
    </recommendedName>
</protein>
<organism evidence="2 3">
    <name type="scientific">Candidatus Doudnabacteria bacterium RIFCSPLOWO2_02_FULL_48_13</name>
    <dbReference type="NCBI Taxonomy" id="1817845"/>
    <lineage>
        <taxon>Bacteria</taxon>
        <taxon>Candidatus Doudnaibacteriota</taxon>
    </lineage>
</organism>
<evidence type="ECO:0000313" key="2">
    <source>
        <dbReference type="EMBL" id="OGE99084.1"/>
    </source>
</evidence>
<sequence length="86" mass="9875">MFVAPVRTETPSGYGVDKAVHFFIFAALGYYGFLAYRENRSTVFVVLVFYALLVEHLQNRYFGRTLDWYDSIAGIAGLATIYLHRK</sequence>
<feature type="transmembrane region" description="Helical" evidence="1">
    <location>
        <begin position="43"/>
        <end position="62"/>
    </location>
</feature>
<feature type="transmembrane region" description="Helical" evidence="1">
    <location>
        <begin position="20"/>
        <end position="36"/>
    </location>
</feature>
<dbReference type="EMBL" id="MFFF01000022">
    <property type="protein sequence ID" value="OGE99084.1"/>
    <property type="molecule type" value="Genomic_DNA"/>
</dbReference>
<evidence type="ECO:0000313" key="3">
    <source>
        <dbReference type="Proteomes" id="UP000177235"/>
    </source>
</evidence>
<proteinExistence type="predicted"/>
<feature type="transmembrane region" description="Helical" evidence="1">
    <location>
        <begin position="68"/>
        <end position="84"/>
    </location>
</feature>
<gene>
    <name evidence="2" type="ORF">A3J05_01480</name>
</gene>
<dbReference type="AlphaFoldDB" id="A0A1F5QA63"/>
<reference evidence="2 3" key="1">
    <citation type="journal article" date="2016" name="Nat. Commun.">
        <title>Thousands of microbial genomes shed light on interconnected biogeochemical processes in an aquifer system.</title>
        <authorList>
            <person name="Anantharaman K."/>
            <person name="Brown C.T."/>
            <person name="Hug L.A."/>
            <person name="Sharon I."/>
            <person name="Castelle C.J."/>
            <person name="Probst A.J."/>
            <person name="Thomas B.C."/>
            <person name="Singh A."/>
            <person name="Wilkins M.J."/>
            <person name="Karaoz U."/>
            <person name="Brodie E.L."/>
            <person name="Williams K.H."/>
            <person name="Hubbard S.S."/>
            <person name="Banfield J.F."/>
        </authorList>
    </citation>
    <scope>NUCLEOTIDE SEQUENCE [LARGE SCALE GENOMIC DNA]</scope>
</reference>
<evidence type="ECO:0000256" key="1">
    <source>
        <dbReference type="SAM" id="Phobius"/>
    </source>
</evidence>
<dbReference type="NCBIfam" id="NF037970">
    <property type="entry name" value="vanZ_1"/>
    <property type="match status" value="1"/>
</dbReference>
<keyword evidence="1" id="KW-1133">Transmembrane helix</keyword>
<name>A0A1F5QA63_9BACT</name>
<comment type="caution">
    <text evidence="2">The sequence shown here is derived from an EMBL/GenBank/DDBJ whole genome shotgun (WGS) entry which is preliminary data.</text>
</comment>